<dbReference type="EMBL" id="BLTE01000012">
    <property type="protein sequence ID" value="GFK94763.1"/>
    <property type="molecule type" value="Genomic_DNA"/>
</dbReference>
<evidence type="ECO:0000256" key="1">
    <source>
        <dbReference type="SAM" id="MobiDB-lite"/>
    </source>
</evidence>
<proteinExistence type="predicted"/>
<feature type="region of interest" description="Disordered" evidence="1">
    <location>
        <begin position="339"/>
        <end position="364"/>
    </location>
</feature>
<dbReference type="Proteomes" id="UP000494245">
    <property type="component" value="Unassembled WGS sequence"/>
</dbReference>
<protein>
    <submittedName>
        <fullName evidence="2">Uncharacterized protein</fullName>
    </submittedName>
</protein>
<evidence type="ECO:0000313" key="3">
    <source>
        <dbReference type="Proteomes" id="UP000494245"/>
    </source>
</evidence>
<feature type="compositionally biased region" description="Gly residues" evidence="1">
    <location>
        <begin position="349"/>
        <end position="364"/>
    </location>
</feature>
<gene>
    <name evidence="2" type="ORF">NNJEOMEG_02610</name>
</gene>
<reference evidence="2 3" key="1">
    <citation type="submission" date="2020-04" db="EMBL/GenBank/DDBJ databases">
        <authorList>
            <consortium name="Desulfovibrio sp. FSS-1 genome sequencing consortium"/>
            <person name="Shimoshige H."/>
            <person name="Kobayashi H."/>
            <person name="Maekawa T."/>
        </authorList>
    </citation>
    <scope>NUCLEOTIDE SEQUENCE [LARGE SCALE GENOMIC DNA]</scope>
    <source>
        <strain evidence="2 3">SIID29052-01</strain>
    </source>
</reference>
<feature type="compositionally biased region" description="Low complexity" evidence="1">
    <location>
        <begin position="339"/>
        <end position="348"/>
    </location>
</feature>
<reference evidence="2 3" key="2">
    <citation type="submission" date="2020-05" db="EMBL/GenBank/DDBJ databases">
        <title>Draft genome sequence of Desulfovibrio sp. strainFSS-1.</title>
        <authorList>
            <person name="Shimoshige H."/>
            <person name="Kobayashi H."/>
            <person name="Maekawa T."/>
        </authorList>
    </citation>
    <scope>NUCLEOTIDE SEQUENCE [LARGE SCALE GENOMIC DNA]</scope>
    <source>
        <strain evidence="2 3">SIID29052-01</strain>
    </source>
</reference>
<evidence type="ECO:0000313" key="2">
    <source>
        <dbReference type="EMBL" id="GFK94763.1"/>
    </source>
</evidence>
<name>A0A6V8LQH9_9BACT</name>
<feature type="compositionally biased region" description="Gly residues" evidence="1">
    <location>
        <begin position="260"/>
        <end position="279"/>
    </location>
</feature>
<accession>A0A6V8LQH9</accession>
<organism evidence="2 3">
    <name type="scientific">Fundidesulfovibrio magnetotacticus</name>
    <dbReference type="NCBI Taxonomy" id="2730080"/>
    <lineage>
        <taxon>Bacteria</taxon>
        <taxon>Pseudomonadati</taxon>
        <taxon>Thermodesulfobacteriota</taxon>
        <taxon>Desulfovibrionia</taxon>
        <taxon>Desulfovibrionales</taxon>
        <taxon>Desulfovibrionaceae</taxon>
        <taxon>Fundidesulfovibrio</taxon>
    </lineage>
</organism>
<dbReference type="AlphaFoldDB" id="A0A6V8LQH9"/>
<comment type="caution">
    <text evidence="2">The sequence shown here is derived from an EMBL/GenBank/DDBJ whole genome shotgun (WGS) entry which is preliminary data.</text>
</comment>
<sequence length="378" mass="36195">MGGILRFDNPAASGRVPWTRSVSLNIDILFSLYASKGDVTISGATSIPTTQDGPIQVVRYRNLVVNALLTATNRCRGLVILCDTLVVGASGSISMSARGAAGSRRWVNQDILIPTIPMLFSGKYSSYEEFLKWVRETGFCVFDPNLYAAPQPGQPDVQANYAAWPGNGAALVSAVGGGAGVIGGAAGVTGGAGVAAPGGGGAGANPSASGIYSGPGRVWGGGAGAGAISTTGGTNMSAKNFPDQLGGAGGDAVGYSNESDGGGAGNPGGAGAGVGSPTSGGTGTGGPLFIICRGAVTLTAGHSLSVNGVAGGNGVGGTGNRGGGGSGAGRGLLARKGALTGTPNATATGGPGGTGSSAAGGPGGAGAFDIKTFAEMGW</sequence>
<keyword evidence="3" id="KW-1185">Reference proteome</keyword>
<feature type="region of interest" description="Disordered" evidence="1">
    <location>
        <begin position="249"/>
        <end position="279"/>
    </location>
</feature>